<organism evidence="4 5">
    <name type="scientific">Sphaerisporangium rhizosphaerae</name>
    <dbReference type="NCBI Taxonomy" id="2269375"/>
    <lineage>
        <taxon>Bacteria</taxon>
        <taxon>Bacillati</taxon>
        <taxon>Actinomycetota</taxon>
        <taxon>Actinomycetes</taxon>
        <taxon>Streptosporangiales</taxon>
        <taxon>Streptosporangiaceae</taxon>
        <taxon>Sphaerisporangium</taxon>
    </lineage>
</organism>
<dbReference type="Gene3D" id="3.30.750.24">
    <property type="entry name" value="STAS domain"/>
    <property type="match status" value="1"/>
</dbReference>
<dbReference type="EMBL" id="JBHTCG010000002">
    <property type="protein sequence ID" value="MFC7381438.1"/>
    <property type="molecule type" value="Genomic_DNA"/>
</dbReference>
<dbReference type="PROSITE" id="PS50801">
    <property type="entry name" value="STAS"/>
    <property type="match status" value="1"/>
</dbReference>
<dbReference type="PANTHER" id="PTHR33495">
    <property type="entry name" value="ANTI-SIGMA FACTOR ANTAGONIST TM_1081-RELATED-RELATED"/>
    <property type="match status" value="1"/>
</dbReference>
<reference evidence="5" key="1">
    <citation type="journal article" date="2019" name="Int. J. Syst. Evol. Microbiol.">
        <title>The Global Catalogue of Microorganisms (GCM) 10K type strain sequencing project: providing services to taxonomists for standard genome sequencing and annotation.</title>
        <authorList>
            <consortium name="The Broad Institute Genomics Platform"/>
            <consortium name="The Broad Institute Genome Sequencing Center for Infectious Disease"/>
            <person name="Wu L."/>
            <person name="Ma J."/>
        </authorList>
    </citation>
    <scope>NUCLEOTIDE SEQUENCE [LARGE SCALE GENOMIC DNA]</scope>
    <source>
        <strain evidence="5">CECT 7649</strain>
    </source>
</reference>
<dbReference type="CDD" id="cd07043">
    <property type="entry name" value="STAS_anti-anti-sigma_factors"/>
    <property type="match status" value="1"/>
</dbReference>
<comment type="similarity">
    <text evidence="1 2">Belongs to the anti-sigma-factor antagonist family.</text>
</comment>
<proteinExistence type="inferred from homology"/>
<protein>
    <recommendedName>
        <fullName evidence="2">Anti-sigma factor antagonist</fullName>
    </recommendedName>
</protein>
<dbReference type="InterPro" id="IPR003658">
    <property type="entry name" value="Anti-sigma_ant"/>
</dbReference>
<comment type="caution">
    <text evidence="4">The sequence shown here is derived from an EMBL/GenBank/DDBJ whole genome shotgun (WGS) entry which is preliminary data.</text>
</comment>
<dbReference type="InterPro" id="IPR002645">
    <property type="entry name" value="STAS_dom"/>
</dbReference>
<dbReference type="PANTHER" id="PTHR33495:SF2">
    <property type="entry name" value="ANTI-SIGMA FACTOR ANTAGONIST TM_1081-RELATED"/>
    <property type="match status" value="1"/>
</dbReference>
<gene>
    <name evidence="4" type="ORF">ACFQSB_04405</name>
</gene>
<dbReference type="SUPFAM" id="SSF52091">
    <property type="entry name" value="SpoIIaa-like"/>
    <property type="match status" value="1"/>
</dbReference>
<dbReference type="NCBIfam" id="TIGR00377">
    <property type="entry name" value="ant_ant_sig"/>
    <property type="match status" value="1"/>
</dbReference>
<feature type="domain" description="STAS" evidence="3">
    <location>
        <begin position="20"/>
        <end position="117"/>
    </location>
</feature>
<accession>A0ABW2NXW5</accession>
<keyword evidence="5" id="KW-1185">Reference proteome</keyword>
<dbReference type="Proteomes" id="UP001596496">
    <property type="component" value="Unassembled WGS sequence"/>
</dbReference>
<evidence type="ECO:0000313" key="4">
    <source>
        <dbReference type="EMBL" id="MFC7381438.1"/>
    </source>
</evidence>
<sequence length="118" mass="12565">MQHDDGLTVTLQPHSARLHVLAVAGELDHHTAPRLRAVLDEFTFVPAAGLVIDLSALTFCDSTGISLLVAAHQRAQEAGAAVALAGLHPDIAHVFHIMGLDRLFSCHDTTDKAMTALQ</sequence>
<evidence type="ECO:0000256" key="1">
    <source>
        <dbReference type="ARBA" id="ARBA00009013"/>
    </source>
</evidence>
<evidence type="ECO:0000259" key="3">
    <source>
        <dbReference type="PROSITE" id="PS50801"/>
    </source>
</evidence>
<evidence type="ECO:0000313" key="5">
    <source>
        <dbReference type="Proteomes" id="UP001596496"/>
    </source>
</evidence>
<name>A0ABW2NXW5_9ACTN</name>
<dbReference type="Pfam" id="PF01740">
    <property type="entry name" value="STAS"/>
    <property type="match status" value="1"/>
</dbReference>
<evidence type="ECO:0000256" key="2">
    <source>
        <dbReference type="RuleBase" id="RU003749"/>
    </source>
</evidence>
<dbReference type="RefSeq" id="WP_380824357.1">
    <property type="nucleotide sequence ID" value="NZ_JBHTCG010000002.1"/>
</dbReference>
<dbReference type="InterPro" id="IPR036513">
    <property type="entry name" value="STAS_dom_sf"/>
</dbReference>